<name>A0A9I9EDF2_CUCME</name>
<proteinExistence type="predicted"/>
<sequence>MDDMICRGQVFIRGMGLYAMDIDIGKKTLAIEITLEKDTWRAIDDIRGIEFGDFAWTWLLEKKVGYTKEIASPGGIFATRGGPLLSRILKRDVEKFGELSNPSSAIGSLEMGKQQIAIATSKPPDIWHTGCKTKVCLRKHNLLHPKGTERLVEKALENRRKACSILEGWLEQMFMGQDDDGSNKDGGILCK</sequence>
<dbReference type="AlphaFoldDB" id="A0A9I9EDF2"/>
<reference evidence="1" key="1">
    <citation type="submission" date="2023-03" db="UniProtKB">
        <authorList>
            <consortium name="EnsemblPlants"/>
        </authorList>
    </citation>
    <scope>IDENTIFICATION</scope>
</reference>
<organism evidence="1">
    <name type="scientific">Cucumis melo</name>
    <name type="common">Muskmelon</name>
    <dbReference type="NCBI Taxonomy" id="3656"/>
    <lineage>
        <taxon>Eukaryota</taxon>
        <taxon>Viridiplantae</taxon>
        <taxon>Streptophyta</taxon>
        <taxon>Embryophyta</taxon>
        <taxon>Tracheophyta</taxon>
        <taxon>Spermatophyta</taxon>
        <taxon>Magnoliopsida</taxon>
        <taxon>eudicotyledons</taxon>
        <taxon>Gunneridae</taxon>
        <taxon>Pentapetalae</taxon>
        <taxon>rosids</taxon>
        <taxon>fabids</taxon>
        <taxon>Cucurbitales</taxon>
        <taxon>Cucurbitaceae</taxon>
        <taxon>Benincaseae</taxon>
        <taxon>Cucumis</taxon>
    </lineage>
</organism>
<protein>
    <submittedName>
        <fullName evidence="1">Uncharacterized protein</fullName>
    </submittedName>
</protein>
<evidence type="ECO:0000313" key="1">
    <source>
        <dbReference type="EnsemblPlants" id="MELO3C032254.2.1"/>
    </source>
</evidence>
<accession>A0A9I9EDF2</accession>
<dbReference type="Gramene" id="MELO3C032254.2.1">
    <property type="protein sequence ID" value="MELO3C032254.2.1"/>
    <property type="gene ID" value="MELO3C032254.2"/>
</dbReference>
<dbReference type="EnsemblPlants" id="MELO3C032254.2.1">
    <property type="protein sequence ID" value="MELO3C032254.2.1"/>
    <property type="gene ID" value="MELO3C032254.2"/>
</dbReference>